<evidence type="ECO:0000313" key="1">
    <source>
        <dbReference type="EMBL" id="EOB01720.1"/>
    </source>
</evidence>
<accession>R0LJ52</accession>
<protein>
    <submittedName>
        <fullName evidence="1">Uncharacterized protein</fullName>
    </submittedName>
</protein>
<proteinExistence type="predicted"/>
<organism evidence="1 2">
    <name type="scientific">Anas platyrhynchos</name>
    <name type="common">Mallard</name>
    <name type="synonym">Anas boschas</name>
    <dbReference type="NCBI Taxonomy" id="8839"/>
    <lineage>
        <taxon>Eukaryota</taxon>
        <taxon>Metazoa</taxon>
        <taxon>Chordata</taxon>
        <taxon>Craniata</taxon>
        <taxon>Vertebrata</taxon>
        <taxon>Euteleostomi</taxon>
        <taxon>Archelosauria</taxon>
        <taxon>Archosauria</taxon>
        <taxon>Dinosauria</taxon>
        <taxon>Saurischia</taxon>
        <taxon>Theropoda</taxon>
        <taxon>Coelurosauria</taxon>
        <taxon>Aves</taxon>
        <taxon>Neognathae</taxon>
        <taxon>Galloanserae</taxon>
        <taxon>Anseriformes</taxon>
        <taxon>Anatidae</taxon>
        <taxon>Anatinae</taxon>
        <taxon>Anas</taxon>
    </lineage>
</organism>
<dbReference type="Proteomes" id="UP000296049">
    <property type="component" value="Unassembled WGS sequence"/>
</dbReference>
<name>R0LJ52_ANAPL</name>
<dbReference type="EMBL" id="KB743056">
    <property type="protein sequence ID" value="EOB01720.1"/>
    <property type="molecule type" value="Genomic_DNA"/>
</dbReference>
<dbReference type="AlphaFoldDB" id="R0LJ52"/>
<sequence>MTYKKQDLIEKLVVRNNLEDYENEVFAPCVNVQMSSEKVVQAFLGVSEMSSRARFQFSVFLGSSTLVFRENQMLSDVGGVVSWTLPVAEVAEAGNAQQLWLLEDAGKRVQDSGEEHLKGKKKKKAYVLVGGKLRVMQLTFITPDESCTGIGLVKDPVSLALEWPWTGLLDERYLLFKAHHHFTEWKMYFLIVA</sequence>
<reference evidence="2" key="1">
    <citation type="journal article" date="2013" name="Nat. Genet.">
        <title>The duck genome and transcriptome provide insight into an avian influenza virus reservoir species.</title>
        <authorList>
            <person name="Huang Y."/>
            <person name="Li Y."/>
            <person name="Burt D.W."/>
            <person name="Chen H."/>
            <person name="Zhang Y."/>
            <person name="Qian W."/>
            <person name="Kim H."/>
            <person name="Gan S."/>
            <person name="Zhao Y."/>
            <person name="Li J."/>
            <person name="Yi K."/>
            <person name="Feng H."/>
            <person name="Zhu P."/>
            <person name="Li B."/>
            <person name="Liu Q."/>
            <person name="Fairley S."/>
            <person name="Magor K.E."/>
            <person name="Du Z."/>
            <person name="Hu X."/>
            <person name="Goodman L."/>
            <person name="Tafer H."/>
            <person name="Vignal A."/>
            <person name="Lee T."/>
            <person name="Kim K.W."/>
            <person name="Sheng Z."/>
            <person name="An Y."/>
            <person name="Searle S."/>
            <person name="Herrero J."/>
            <person name="Groenen M.A."/>
            <person name="Crooijmans R.P."/>
            <person name="Faraut T."/>
            <person name="Cai Q."/>
            <person name="Webster R.G."/>
            <person name="Aldridge J.R."/>
            <person name="Warren W.C."/>
            <person name="Bartschat S."/>
            <person name="Kehr S."/>
            <person name="Marz M."/>
            <person name="Stadler P.F."/>
            <person name="Smith J."/>
            <person name="Kraus R.H."/>
            <person name="Zhao Y."/>
            <person name="Ren L."/>
            <person name="Fei J."/>
            <person name="Morisson M."/>
            <person name="Kaiser P."/>
            <person name="Griffin D.K."/>
            <person name="Rao M."/>
            <person name="Pitel F."/>
            <person name="Wang J."/>
            <person name="Li N."/>
        </authorList>
    </citation>
    <scope>NUCLEOTIDE SEQUENCE [LARGE SCALE GENOMIC DNA]</scope>
</reference>
<evidence type="ECO:0000313" key="2">
    <source>
        <dbReference type="Proteomes" id="UP000296049"/>
    </source>
</evidence>
<gene>
    <name evidence="1" type="ORF">Anapl_17566</name>
</gene>
<keyword evidence="2" id="KW-1185">Reference proteome</keyword>